<dbReference type="GO" id="GO:0007265">
    <property type="term" value="P:Ras protein signal transduction"/>
    <property type="evidence" value="ECO:0007669"/>
    <property type="project" value="TreeGrafter"/>
</dbReference>
<evidence type="ECO:0000256" key="1">
    <source>
        <dbReference type="ARBA" id="ARBA00022658"/>
    </source>
</evidence>
<dbReference type="InterPro" id="IPR036964">
    <property type="entry name" value="RASGEF_cat_dom_sf"/>
</dbReference>
<dbReference type="SUPFAM" id="SSF48366">
    <property type="entry name" value="Ras GEF"/>
    <property type="match status" value="1"/>
</dbReference>
<dbReference type="GO" id="GO:0043327">
    <property type="term" value="P:chemotaxis to cAMP"/>
    <property type="evidence" value="ECO:0007669"/>
    <property type="project" value="EnsemblProtists"/>
</dbReference>
<dbReference type="GO" id="GO:0005886">
    <property type="term" value="C:plasma membrane"/>
    <property type="evidence" value="ECO:0007669"/>
    <property type="project" value="EnsemblProtists"/>
</dbReference>
<dbReference type="PANTHER" id="PTHR23113">
    <property type="entry name" value="GUANINE NUCLEOTIDE EXCHANGE FACTOR"/>
    <property type="match status" value="1"/>
</dbReference>
<dbReference type="EMBL" id="GL883007">
    <property type="protein sequence ID" value="EGG23773.1"/>
    <property type="molecule type" value="Genomic_DNA"/>
</dbReference>
<dbReference type="GO" id="GO:0005829">
    <property type="term" value="C:cytosol"/>
    <property type="evidence" value="ECO:0007669"/>
    <property type="project" value="EnsemblProtists"/>
</dbReference>
<organism evidence="6 7">
    <name type="scientific">Cavenderia fasciculata</name>
    <name type="common">Slime mold</name>
    <name type="synonym">Dictyostelium fasciculatum</name>
    <dbReference type="NCBI Taxonomy" id="261658"/>
    <lineage>
        <taxon>Eukaryota</taxon>
        <taxon>Amoebozoa</taxon>
        <taxon>Evosea</taxon>
        <taxon>Eumycetozoa</taxon>
        <taxon>Dictyostelia</taxon>
        <taxon>Acytosteliales</taxon>
        <taxon>Cavenderiaceae</taxon>
        <taxon>Cavenderia</taxon>
    </lineage>
</organism>
<dbReference type="PROSITE" id="PS50896">
    <property type="entry name" value="LISH"/>
    <property type="match status" value="1"/>
</dbReference>
<dbReference type="Gene3D" id="1.10.840.10">
    <property type="entry name" value="Ras guanine-nucleotide exchange factors catalytic domain"/>
    <property type="match status" value="1"/>
</dbReference>
<dbReference type="GeneID" id="14876276"/>
<evidence type="ECO:0000256" key="2">
    <source>
        <dbReference type="PROSITE-ProRule" id="PRU00168"/>
    </source>
</evidence>
<dbReference type="Gene3D" id="1.20.870.10">
    <property type="entry name" value="Son of sevenless (SoS) protein Chain: S domain 1"/>
    <property type="match status" value="1"/>
</dbReference>
<evidence type="ECO:0000313" key="7">
    <source>
        <dbReference type="Proteomes" id="UP000007797"/>
    </source>
</evidence>
<evidence type="ECO:0000259" key="5">
    <source>
        <dbReference type="PROSITE" id="PS50212"/>
    </source>
</evidence>
<dbReference type="STRING" id="1054147.F4PJJ9"/>
<dbReference type="SMART" id="SM00147">
    <property type="entry name" value="RasGEF"/>
    <property type="match status" value="1"/>
</dbReference>
<feature type="region of interest" description="Disordered" evidence="3">
    <location>
        <begin position="331"/>
        <end position="352"/>
    </location>
</feature>
<dbReference type="OrthoDB" id="10254377at2759"/>
<dbReference type="OMA" id="FNDFTKW"/>
<keyword evidence="1 2" id="KW-0344">Guanine-nucleotide releasing factor</keyword>
<dbReference type="GO" id="GO:1905742">
    <property type="term" value="C:Ras guanyl-nucleotide exchange factor complex"/>
    <property type="evidence" value="ECO:0007669"/>
    <property type="project" value="EnsemblProtists"/>
</dbReference>
<dbReference type="AlphaFoldDB" id="F4PJJ9"/>
<evidence type="ECO:0000259" key="4">
    <source>
        <dbReference type="PROSITE" id="PS50009"/>
    </source>
</evidence>
<keyword evidence="7" id="KW-1185">Reference proteome</keyword>
<dbReference type="InterPro" id="IPR006594">
    <property type="entry name" value="LisH"/>
</dbReference>
<evidence type="ECO:0000256" key="3">
    <source>
        <dbReference type="SAM" id="MobiDB-lite"/>
    </source>
</evidence>
<dbReference type="GO" id="GO:0031152">
    <property type="term" value="P:aggregation involved in sorocarp development"/>
    <property type="evidence" value="ECO:0007669"/>
    <property type="project" value="EnsemblProtists"/>
</dbReference>
<accession>F4PJJ9</accession>
<dbReference type="GO" id="GO:0005085">
    <property type="term" value="F:guanyl-nucleotide exchange factor activity"/>
    <property type="evidence" value="ECO:0007669"/>
    <property type="project" value="UniProtKB-KW"/>
</dbReference>
<dbReference type="GO" id="GO:0046579">
    <property type="term" value="P:positive regulation of Ras protein signal transduction"/>
    <property type="evidence" value="ECO:0007669"/>
    <property type="project" value="EnsemblProtists"/>
</dbReference>
<dbReference type="InterPro" id="IPR001895">
    <property type="entry name" value="RASGEF_cat_dom"/>
</dbReference>
<dbReference type="Pfam" id="PF00617">
    <property type="entry name" value="RasGEF"/>
    <property type="match status" value="1"/>
</dbReference>
<dbReference type="InterPro" id="IPR000651">
    <property type="entry name" value="Ras-like_Gua-exchang_fac_N"/>
</dbReference>
<dbReference type="SMART" id="SM00229">
    <property type="entry name" value="RasGEFN"/>
    <property type="match status" value="1"/>
</dbReference>
<dbReference type="PANTHER" id="PTHR23113:SF203">
    <property type="entry name" value="RAS GUANINE NUCLEOTIDE EXCHANGE FACTOR H"/>
    <property type="match status" value="1"/>
</dbReference>
<feature type="compositionally biased region" description="Polar residues" evidence="3">
    <location>
        <begin position="1"/>
        <end position="10"/>
    </location>
</feature>
<dbReference type="CDD" id="cd00155">
    <property type="entry name" value="RasGEF"/>
    <property type="match status" value="1"/>
</dbReference>
<dbReference type="InterPro" id="IPR008937">
    <property type="entry name" value="Ras-like_GEF"/>
</dbReference>
<dbReference type="Pfam" id="PF00618">
    <property type="entry name" value="RasGEF_N"/>
    <property type="match status" value="1"/>
</dbReference>
<dbReference type="CDD" id="cd06224">
    <property type="entry name" value="REM"/>
    <property type="match status" value="1"/>
</dbReference>
<reference evidence="7" key="1">
    <citation type="journal article" date="2011" name="Genome Res.">
        <title>Phylogeny-wide analysis of social amoeba genomes highlights ancient origins for complex intercellular communication.</title>
        <authorList>
            <person name="Heidel A.J."/>
            <person name="Lawal H.M."/>
            <person name="Felder M."/>
            <person name="Schilde C."/>
            <person name="Helps N.R."/>
            <person name="Tunggal B."/>
            <person name="Rivero F."/>
            <person name="John U."/>
            <person name="Schleicher M."/>
            <person name="Eichinger L."/>
            <person name="Platzer M."/>
            <person name="Noegel A.A."/>
            <person name="Schaap P."/>
            <person name="Gloeckner G."/>
        </authorList>
    </citation>
    <scope>NUCLEOTIDE SEQUENCE [LARGE SCALE GENOMIC DNA]</scope>
    <source>
        <strain evidence="7">SH3</strain>
    </source>
</reference>
<gene>
    <name evidence="6" type="primary">gefH</name>
    <name evidence="6" type="ORF">DFA_05909</name>
</gene>
<feature type="domain" description="Ras-GEF" evidence="4">
    <location>
        <begin position="368"/>
        <end position="595"/>
    </location>
</feature>
<dbReference type="GO" id="GO:0030295">
    <property type="term" value="F:protein kinase activator activity"/>
    <property type="evidence" value="ECO:0007669"/>
    <property type="project" value="EnsemblProtists"/>
</dbReference>
<dbReference type="PROSITE" id="PS50212">
    <property type="entry name" value="RASGEF_NTER"/>
    <property type="match status" value="1"/>
</dbReference>
<dbReference type="InterPro" id="IPR023578">
    <property type="entry name" value="Ras_GEF_dom_sf"/>
</dbReference>
<sequence>MSFINHSNIGRSAMGGSTGSGSSTPKKPLLGSFSSMSNLSATSGQSNSESIEDSYNIPPSEWVSRVMHNHPDVLELRERMRPITNQKSFSRNRMCSKTEASHVISDSVLLKLIMQYLHEEGLTSTLTKIQEESTFKFVKDEVEKEALPTLLKIGIKEANNWFGPLEEIDGDDPEVEAYHAYVSEQDTDVTDGSIESKNIWDDLNDESTVKLLKNSDNNNTIQAATLNKLIWWLTSNPNSPEVSEFRKIFFLTFPSFTTAETILTKLIQMYNSPTRDNSDMGLVIVFLNLWIEQQPQDFNDKLLSMLNNFIDNQMVKDGLTNWAKKLRTSIAKTENNNTKKKENQLTNPPEPKVPKNIFSSTLTFEDIDEEEIARQLCLIDFGMYESIKPTEFLIKGWVRPSYRSKAVNLLSLMKRFNDFTKWISHSLLIEQQNTKGKSKLLGKFLKIAEHLRTLNNFHSLMAIFGAINSTSVYRTKTIRKDLSKQQQETYADLEKLFHSDNNYKSYRLAYKDAGPPCIPFMGIHLRDLTYVDECTNDKIDGMINLNKRRTLYHVISNTRKYQSVPYNFLKVHQIQAFLTELRIDNDALEESFKSV</sequence>
<feature type="region of interest" description="Disordered" evidence="3">
    <location>
        <begin position="1"/>
        <end position="53"/>
    </location>
</feature>
<evidence type="ECO:0000313" key="6">
    <source>
        <dbReference type="EMBL" id="EGG23773.1"/>
    </source>
</evidence>
<proteinExistence type="predicted"/>
<protein>
    <submittedName>
        <fullName evidence="6">Ras guanine nucleotide exchange factor</fullName>
    </submittedName>
</protein>
<feature type="domain" description="N-terminal Ras-GEF" evidence="5">
    <location>
        <begin position="217"/>
        <end position="334"/>
    </location>
</feature>
<feature type="compositionally biased region" description="Polar residues" evidence="3">
    <location>
        <begin position="32"/>
        <end position="49"/>
    </location>
</feature>
<dbReference type="RefSeq" id="XP_004361624.1">
    <property type="nucleotide sequence ID" value="XM_004361567.1"/>
</dbReference>
<dbReference type="PROSITE" id="PS50009">
    <property type="entry name" value="RASGEF_CAT"/>
    <property type="match status" value="1"/>
</dbReference>
<dbReference type="Proteomes" id="UP000007797">
    <property type="component" value="Unassembled WGS sequence"/>
</dbReference>
<dbReference type="KEGG" id="dfa:DFA_05909"/>
<name>F4PJJ9_CACFS</name>